<organism evidence="1 2">
    <name type="scientific">Daphnia magna</name>
    <dbReference type="NCBI Taxonomy" id="35525"/>
    <lineage>
        <taxon>Eukaryota</taxon>
        <taxon>Metazoa</taxon>
        <taxon>Ecdysozoa</taxon>
        <taxon>Arthropoda</taxon>
        <taxon>Crustacea</taxon>
        <taxon>Branchiopoda</taxon>
        <taxon>Diplostraca</taxon>
        <taxon>Cladocera</taxon>
        <taxon>Anomopoda</taxon>
        <taxon>Daphniidae</taxon>
        <taxon>Daphnia</taxon>
    </lineage>
</organism>
<gene>
    <name evidence="1" type="ORF">OUZ56_017678</name>
</gene>
<protein>
    <submittedName>
        <fullName evidence="1">Uncharacterized protein</fullName>
    </submittedName>
</protein>
<comment type="caution">
    <text evidence="1">The sequence shown here is derived from an EMBL/GenBank/DDBJ whole genome shotgun (WGS) entry which is preliminary data.</text>
</comment>
<evidence type="ECO:0000313" key="1">
    <source>
        <dbReference type="EMBL" id="KAK4028398.1"/>
    </source>
</evidence>
<keyword evidence="2" id="KW-1185">Reference proteome</keyword>
<accession>A0ABR0ATE6</accession>
<name>A0ABR0ATE6_9CRUS</name>
<proteinExistence type="predicted"/>
<dbReference type="EMBL" id="JAOYFB010000038">
    <property type="protein sequence ID" value="KAK4028398.1"/>
    <property type="molecule type" value="Genomic_DNA"/>
</dbReference>
<sequence>MIADLPQPEAGIKTSLFTDDIETHVTTNNNRQAETVLQPYLDKRDRWTKHWKLSPQMRSCYFHKENKRRTGAKPTHQQRTHQTTVKLIRSYSQAIFQVRSEILFVISLLISKML</sequence>
<evidence type="ECO:0000313" key="2">
    <source>
        <dbReference type="Proteomes" id="UP001234178"/>
    </source>
</evidence>
<dbReference type="Proteomes" id="UP001234178">
    <property type="component" value="Unassembled WGS sequence"/>
</dbReference>
<reference evidence="1 2" key="1">
    <citation type="journal article" date="2023" name="Nucleic Acids Res.">
        <title>The hologenome of Daphnia magna reveals possible DNA methylation and microbiome-mediated evolution of the host genome.</title>
        <authorList>
            <person name="Chaturvedi A."/>
            <person name="Li X."/>
            <person name="Dhandapani V."/>
            <person name="Marshall H."/>
            <person name="Kissane S."/>
            <person name="Cuenca-Cambronero M."/>
            <person name="Asole G."/>
            <person name="Calvet F."/>
            <person name="Ruiz-Romero M."/>
            <person name="Marangio P."/>
            <person name="Guigo R."/>
            <person name="Rago D."/>
            <person name="Mirbahai L."/>
            <person name="Eastwood N."/>
            <person name="Colbourne J.K."/>
            <person name="Zhou J."/>
            <person name="Mallon E."/>
            <person name="Orsini L."/>
        </authorList>
    </citation>
    <scope>NUCLEOTIDE SEQUENCE [LARGE SCALE GENOMIC DNA]</scope>
    <source>
        <strain evidence="1">LRV0_1</strain>
    </source>
</reference>